<proteinExistence type="predicted"/>
<protein>
    <recommendedName>
        <fullName evidence="1">Arrestin C-terminal-like domain-containing protein</fullName>
    </recommendedName>
</protein>
<organism evidence="2 3">
    <name type="scientific">Xenotaenia resolanae</name>
    <dbReference type="NCBI Taxonomy" id="208358"/>
    <lineage>
        <taxon>Eukaryota</taxon>
        <taxon>Metazoa</taxon>
        <taxon>Chordata</taxon>
        <taxon>Craniata</taxon>
        <taxon>Vertebrata</taxon>
        <taxon>Euteleostomi</taxon>
        <taxon>Actinopterygii</taxon>
        <taxon>Neopterygii</taxon>
        <taxon>Teleostei</taxon>
        <taxon>Neoteleostei</taxon>
        <taxon>Acanthomorphata</taxon>
        <taxon>Ovalentaria</taxon>
        <taxon>Atherinomorphae</taxon>
        <taxon>Cyprinodontiformes</taxon>
        <taxon>Goodeidae</taxon>
        <taxon>Xenotaenia</taxon>
    </lineage>
</organism>
<evidence type="ECO:0000313" key="3">
    <source>
        <dbReference type="Proteomes" id="UP001444071"/>
    </source>
</evidence>
<dbReference type="InterPro" id="IPR014756">
    <property type="entry name" value="Ig_E-set"/>
</dbReference>
<gene>
    <name evidence="2" type="ORF">XENORESO_007424</name>
</gene>
<accession>A0ABV0WW46</accession>
<dbReference type="PANTHER" id="PTHR11188">
    <property type="entry name" value="ARRESTIN DOMAIN CONTAINING PROTEIN"/>
    <property type="match status" value="1"/>
</dbReference>
<evidence type="ECO:0000259" key="1">
    <source>
        <dbReference type="SMART" id="SM01017"/>
    </source>
</evidence>
<sequence>MPSSFKEASILQELEDCRYLYHLNCSFSVLQSEQIGSTEKKMKLFSKGQVHMEATVNKTAYAPGETMQIFAKVNNASSQDMTPKFSLTRIFYFRAQGHSKRVGYTVHKVVDKVISSYTKHEVKCEIKIPTDEMASIENCDIISVTHQLKACMFGTQNNGTVDPYPVGAFGGPTNSDFPPPAMAIGPYPAPPPSGPYEYPGTQSPSAPPPAYPNHPQFNCGHPYVLHMDLLIHPPLPCFIPHCLPQHSTCLLQAFRSSHLFLLCLLQLPLSIQILLLQT</sequence>
<dbReference type="InterPro" id="IPR014752">
    <property type="entry name" value="Arrestin-like_C"/>
</dbReference>
<name>A0ABV0WW46_9TELE</name>
<dbReference type="PANTHER" id="PTHR11188:SF135">
    <property type="entry name" value="ARRESTIN DOMAIN CONTAINING 3-LIKE-RELATED"/>
    <property type="match status" value="1"/>
</dbReference>
<dbReference type="Pfam" id="PF02752">
    <property type="entry name" value="Arrestin_C"/>
    <property type="match status" value="1"/>
</dbReference>
<comment type="caution">
    <text evidence="2">The sequence shown here is derived from an EMBL/GenBank/DDBJ whole genome shotgun (WGS) entry which is preliminary data.</text>
</comment>
<dbReference type="SUPFAM" id="SSF81296">
    <property type="entry name" value="E set domains"/>
    <property type="match status" value="1"/>
</dbReference>
<reference evidence="2 3" key="1">
    <citation type="submission" date="2021-06" db="EMBL/GenBank/DDBJ databases">
        <authorList>
            <person name="Palmer J.M."/>
        </authorList>
    </citation>
    <scope>NUCLEOTIDE SEQUENCE [LARGE SCALE GENOMIC DNA]</scope>
    <source>
        <strain evidence="2 3">XR_2019</strain>
        <tissue evidence="2">Muscle</tissue>
    </source>
</reference>
<evidence type="ECO:0000313" key="2">
    <source>
        <dbReference type="EMBL" id="MEQ2273694.1"/>
    </source>
</evidence>
<dbReference type="Proteomes" id="UP001444071">
    <property type="component" value="Unassembled WGS sequence"/>
</dbReference>
<feature type="domain" description="Arrestin C-terminal-like" evidence="1">
    <location>
        <begin position="46"/>
        <end position="235"/>
    </location>
</feature>
<dbReference type="InterPro" id="IPR011022">
    <property type="entry name" value="Arrestin_C-like"/>
</dbReference>
<dbReference type="InterPro" id="IPR050357">
    <property type="entry name" value="Arrestin_domain-protein"/>
</dbReference>
<dbReference type="Gene3D" id="2.60.40.640">
    <property type="match status" value="1"/>
</dbReference>
<keyword evidence="3" id="KW-1185">Reference proteome</keyword>
<dbReference type="SMART" id="SM01017">
    <property type="entry name" value="Arrestin_C"/>
    <property type="match status" value="1"/>
</dbReference>
<dbReference type="EMBL" id="JAHRIM010072532">
    <property type="protein sequence ID" value="MEQ2273694.1"/>
    <property type="molecule type" value="Genomic_DNA"/>
</dbReference>